<comment type="caution">
    <text evidence="2">The sequence shown here is derived from an EMBL/GenBank/DDBJ whole genome shotgun (WGS) entry which is preliminary data.</text>
</comment>
<accession>A0A7K4BYV8</accession>
<gene>
    <name evidence="2" type="ORF">GX950_01045</name>
</gene>
<dbReference type="Proteomes" id="UP000526302">
    <property type="component" value="Unassembled WGS sequence"/>
</dbReference>
<feature type="transmembrane region" description="Helical" evidence="1">
    <location>
        <begin position="53"/>
        <end position="72"/>
    </location>
</feature>
<keyword evidence="1" id="KW-0812">Transmembrane</keyword>
<name>A0A7K4BYV8_9ARCH</name>
<dbReference type="AlphaFoldDB" id="A0A7K4BYV8"/>
<sequence>MGIVKDIIGGFMLGTVLTSIIVIIIATVFFTATLFIVSMSSNLVFGIAPDPNWAVLAAAIISVGSIMTGSFGTR</sequence>
<proteinExistence type="predicted"/>
<evidence type="ECO:0000313" key="3">
    <source>
        <dbReference type="Proteomes" id="UP000526302"/>
    </source>
</evidence>
<keyword evidence="1" id="KW-1133">Transmembrane helix</keyword>
<dbReference type="EMBL" id="JAAZKV010000009">
    <property type="protein sequence ID" value="NMA44385.1"/>
    <property type="molecule type" value="Genomic_DNA"/>
</dbReference>
<protein>
    <submittedName>
        <fullName evidence="2">Uncharacterized protein</fullName>
    </submittedName>
</protein>
<organism evidence="2 3">
    <name type="scientific">Candidatus Iainarchaeum sp</name>
    <dbReference type="NCBI Taxonomy" id="3101447"/>
    <lineage>
        <taxon>Archaea</taxon>
        <taxon>Candidatus Iainarchaeota</taxon>
        <taxon>Candidatus Iainarchaeia</taxon>
        <taxon>Candidatus Iainarchaeales</taxon>
        <taxon>Candidatus Iainarchaeaceae</taxon>
        <taxon>Candidatus Iainarchaeum</taxon>
    </lineage>
</organism>
<keyword evidence="1" id="KW-0472">Membrane</keyword>
<feature type="transmembrane region" description="Helical" evidence="1">
    <location>
        <begin position="12"/>
        <end position="41"/>
    </location>
</feature>
<evidence type="ECO:0000313" key="2">
    <source>
        <dbReference type="EMBL" id="NMA44385.1"/>
    </source>
</evidence>
<evidence type="ECO:0000256" key="1">
    <source>
        <dbReference type="SAM" id="Phobius"/>
    </source>
</evidence>
<reference evidence="2 3" key="1">
    <citation type="journal article" date="2020" name="Biotechnol. Biofuels">
        <title>New insights from the biogas microbiome by comprehensive genome-resolved metagenomics of nearly 1600 species originating from multiple anaerobic digesters.</title>
        <authorList>
            <person name="Campanaro S."/>
            <person name="Treu L."/>
            <person name="Rodriguez-R L.M."/>
            <person name="Kovalovszki A."/>
            <person name="Ziels R.M."/>
            <person name="Maus I."/>
            <person name="Zhu X."/>
            <person name="Kougias P.G."/>
            <person name="Basile A."/>
            <person name="Luo G."/>
            <person name="Schluter A."/>
            <person name="Konstantinidis K.T."/>
            <person name="Angelidaki I."/>
        </authorList>
    </citation>
    <scope>NUCLEOTIDE SEQUENCE [LARGE SCALE GENOMIC DNA]</scope>
    <source>
        <strain evidence="2">AS22ysBPME_79</strain>
    </source>
</reference>